<sequence>MSSAPDPLTHAQRAAFATTEGDRVRALQPVSPLGPTDERPLIQDARDCYRLLAWAAALDGRDRGEYEAAAWWEALAPFGFAFEDARIAITRHYTRSRYPVMPADIIQIIEDGDLP</sequence>
<evidence type="ECO:0000256" key="1">
    <source>
        <dbReference type="SAM" id="MobiDB-lite"/>
    </source>
</evidence>
<evidence type="ECO:0000313" key="3">
    <source>
        <dbReference type="Proteomes" id="UP000831786"/>
    </source>
</evidence>
<keyword evidence="3" id="KW-1185">Reference proteome</keyword>
<reference evidence="2 3" key="1">
    <citation type="submission" date="2022-04" db="EMBL/GenBank/DDBJ databases">
        <title>Leucobacter sp. isolated from rhizosphere of garlic.</title>
        <authorList>
            <person name="Won M."/>
            <person name="Lee C.-M."/>
            <person name="Woen H.-Y."/>
            <person name="Kwon S.-W."/>
        </authorList>
    </citation>
    <scope>NUCLEOTIDE SEQUENCE [LARGE SCALE GENOMIC DNA]</scope>
    <source>
        <strain evidence="2 3">H21R-40</strain>
    </source>
</reference>
<name>A0ABY4FPB5_9MICO</name>
<feature type="region of interest" description="Disordered" evidence="1">
    <location>
        <begin position="1"/>
        <end position="39"/>
    </location>
</feature>
<accession>A0ABY4FPB5</accession>
<protein>
    <submittedName>
        <fullName evidence="2">Uncharacterized protein</fullName>
    </submittedName>
</protein>
<dbReference type="RefSeq" id="WP_244729110.1">
    <property type="nucleotide sequence ID" value="NZ_CP095045.1"/>
</dbReference>
<gene>
    <name evidence="2" type="ORF">MUN78_04540</name>
</gene>
<dbReference type="EMBL" id="CP095045">
    <property type="protein sequence ID" value="UOQ58120.1"/>
    <property type="molecule type" value="Genomic_DNA"/>
</dbReference>
<proteinExistence type="predicted"/>
<organism evidence="2 3">
    <name type="scientific">Leucobacter allii</name>
    <dbReference type="NCBI Taxonomy" id="2932247"/>
    <lineage>
        <taxon>Bacteria</taxon>
        <taxon>Bacillati</taxon>
        <taxon>Actinomycetota</taxon>
        <taxon>Actinomycetes</taxon>
        <taxon>Micrococcales</taxon>
        <taxon>Microbacteriaceae</taxon>
        <taxon>Leucobacter</taxon>
    </lineage>
</organism>
<dbReference type="Proteomes" id="UP000831786">
    <property type="component" value="Chromosome"/>
</dbReference>
<evidence type="ECO:0000313" key="2">
    <source>
        <dbReference type="EMBL" id="UOQ58120.1"/>
    </source>
</evidence>